<organism evidence="7 8">
    <name type="scientific">Clytia hemisphaerica</name>
    <dbReference type="NCBI Taxonomy" id="252671"/>
    <lineage>
        <taxon>Eukaryota</taxon>
        <taxon>Metazoa</taxon>
        <taxon>Cnidaria</taxon>
        <taxon>Hydrozoa</taxon>
        <taxon>Hydroidolina</taxon>
        <taxon>Leptothecata</taxon>
        <taxon>Obeliida</taxon>
        <taxon>Clytiidae</taxon>
        <taxon>Clytia</taxon>
    </lineage>
</organism>
<dbReference type="OrthoDB" id="21513at2759"/>
<evidence type="ECO:0000256" key="4">
    <source>
        <dbReference type="SAM" id="Coils"/>
    </source>
</evidence>
<dbReference type="Gene3D" id="6.10.250.3180">
    <property type="match status" value="1"/>
</dbReference>
<evidence type="ECO:0000256" key="3">
    <source>
        <dbReference type="PROSITE-ProRule" id="PRU00649"/>
    </source>
</evidence>
<feature type="coiled-coil region" evidence="4">
    <location>
        <begin position="324"/>
        <end position="351"/>
    </location>
</feature>
<dbReference type="GO" id="GO:0006368">
    <property type="term" value="P:transcription elongation by RNA polymerase II"/>
    <property type="evidence" value="ECO:0007669"/>
    <property type="project" value="InterPro"/>
</dbReference>
<feature type="compositionally biased region" description="Low complexity" evidence="5">
    <location>
        <begin position="444"/>
        <end position="454"/>
    </location>
</feature>
<dbReference type="GO" id="GO:0070449">
    <property type="term" value="C:elongin complex"/>
    <property type="evidence" value="ECO:0007669"/>
    <property type="project" value="InterPro"/>
</dbReference>
<accession>A0A7M5UUV2</accession>
<comment type="subcellular location">
    <subcellularLocation>
        <location evidence="1 3">Nucleus</location>
    </subcellularLocation>
</comment>
<evidence type="ECO:0000256" key="2">
    <source>
        <dbReference type="ARBA" id="ARBA00023242"/>
    </source>
</evidence>
<feature type="compositionally biased region" description="Low complexity" evidence="5">
    <location>
        <begin position="93"/>
        <end position="114"/>
    </location>
</feature>
<reference evidence="7" key="1">
    <citation type="submission" date="2021-01" db="UniProtKB">
        <authorList>
            <consortium name="EnsemblMetazoa"/>
        </authorList>
    </citation>
    <scope>IDENTIFICATION</scope>
</reference>
<dbReference type="InterPro" id="IPR010684">
    <property type="entry name" value="RNA_pol_II_trans_fac_SIII_A"/>
</dbReference>
<dbReference type="SMART" id="SM00509">
    <property type="entry name" value="TFS2N"/>
    <property type="match status" value="1"/>
</dbReference>
<dbReference type="InterPro" id="IPR035441">
    <property type="entry name" value="TFIIS/LEDGF_dom_sf"/>
</dbReference>
<evidence type="ECO:0000313" key="7">
    <source>
        <dbReference type="EnsemblMetazoa" id="CLYHEMP006183.1"/>
    </source>
</evidence>
<evidence type="ECO:0000259" key="6">
    <source>
        <dbReference type="PROSITE" id="PS51319"/>
    </source>
</evidence>
<keyword evidence="8" id="KW-1185">Reference proteome</keyword>
<feature type="region of interest" description="Disordered" evidence="5">
    <location>
        <begin position="404"/>
        <end position="454"/>
    </location>
</feature>
<dbReference type="GeneID" id="136813411"/>
<sequence>MEDNSKEIEVIEKTIQRVKRKFQEDIPTEKKIKYLQQLDHLPISLIILKSTGVGKFVNKLRQDQDEVISQKSDHLVNKWKRLASDEKTRSPEKSYSSSSRPSSSLSKSSSRKSPTNNDESDNENEQKKDKDSSIRNNGNVSFGDALMMPVIDVNKKKKKKKKDNDLLKMPLPSRIDLPSLNDDEGSFTPEPVYKPNRTLPQINMTRPEKKPVKEAPNYNVDITSKKTRSQMYTGKKANTSGVVQSLYQTCMKVLLDNFDCLYETGGVPYALLEPLLSKCTPSQLQRFEYYNEYILDDSDILWKSHCHKEFKGSRVQQRDDEYWRDTFSRLNEEREERLQRLSNKISASQLSKLPERSTKLAYVAGSIKGWGHMKKFNDKKELKNRIDNDQRSTAEVAIPFGKIPKRDRCSRKPPTSLTSTNRDKIPMPPRRINGESSGPSRLNPTAIKKPTKKPMMAAAMKLLKNQQGRSSSQIIRR</sequence>
<dbReference type="SUPFAM" id="SSF47676">
    <property type="entry name" value="Conserved domain common to transcription factors TFIIS, elongin A, CRSP70"/>
    <property type="match status" value="1"/>
</dbReference>
<feature type="region of interest" description="Disordered" evidence="5">
    <location>
        <begin position="80"/>
        <end position="142"/>
    </location>
</feature>
<dbReference type="PANTHER" id="PTHR15141:SF76">
    <property type="entry name" value="TRANSCRIPTION ELONGATION FACTOR B POLYPEPTIDE 3"/>
    <property type="match status" value="1"/>
</dbReference>
<dbReference type="Gene3D" id="1.20.930.10">
    <property type="entry name" value="Conserved domain common to transcription factors TFIIS, elongin A, CRSP70"/>
    <property type="match status" value="1"/>
</dbReference>
<dbReference type="EnsemblMetazoa" id="CLYHEMT006183.1">
    <property type="protein sequence ID" value="CLYHEMP006183.1"/>
    <property type="gene ID" value="CLYHEMG006183"/>
</dbReference>
<feature type="compositionally biased region" description="Polar residues" evidence="5">
    <location>
        <begin position="434"/>
        <end position="443"/>
    </location>
</feature>
<feature type="domain" description="TFIIS N-terminal" evidence="6">
    <location>
        <begin position="13"/>
        <end position="86"/>
    </location>
</feature>
<dbReference type="AlphaFoldDB" id="A0A7M5UUV2"/>
<keyword evidence="4" id="KW-0175">Coiled coil</keyword>
<proteinExistence type="predicted"/>
<dbReference type="PANTHER" id="PTHR15141">
    <property type="entry name" value="TRANSCRIPTION ELONGATION FACTOR B POLYPEPTIDE 3"/>
    <property type="match status" value="1"/>
</dbReference>
<dbReference type="RefSeq" id="XP_066926031.1">
    <property type="nucleotide sequence ID" value="XM_067069930.1"/>
</dbReference>
<dbReference type="PROSITE" id="PS51319">
    <property type="entry name" value="TFIIS_N"/>
    <property type="match status" value="1"/>
</dbReference>
<feature type="compositionally biased region" description="Basic and acidic residues" evidence="5">
    <location>
        <begin position="80"/>
        <end position="92"/>
    </location>
</feature>
<feature type="compositionally biased region" description="Basic and acidic residues" evidence="5">
    <location>
        <begin position="124"/>
        <end position="133"/>
    </location>
</feature>
<dbReference type="Pfam" id="PF08711">
    <property type="entry name" value="Med26"/>
    <property type="match status" value="1"/>
</dbReference>
<evidence type="ECO:0000313" key="8">
    <source>
        <dbReference type="Proteomes" id="UP000594262"/>
    </source>
</evidence>
<evidence type="ECO:0000256" key="1">
    <source>
        <dbReference type="ARBA" id="ARBA00004123"/>
    </source>
</evidence>
<dbReference type="Pfam" id="PF06881">
    <property type="entry name" value="Elongin_A"/>
    <property type="match status" value="1"/>
</dbReference>
<dbReference type="Proteomes" id="UP000594262">
    <property type="component" value="Unplaced"/>
</dbReference>
<protein>
    <recommendedName>
        <fullName evidence="6">TFIIS N-terminal domain-containing protein</fullName>
    </recommendedName>
</protein>
<dbReference type="InterPro" id="IPR017923">
    <property type="entry name" value="TFIIS_N"/>
</dbReference>
<name>A0A7M5UUV2_9CNID</name>
<dbReference type="InterPro" id="IPR051870">
    <property type="entry name" value="Elongin-A_domain"/>
</dbReference>
<evidence type="ECO:0000256" key="5">
    <source>
        <dbReference type="SAM" id="MobiDB-lite"/>
    </source>
</evidence>
<dbReference type="InterPro" id="IPR003617">
    <property type="entry name" value="TFIIS/CRSP70_N_sub"/>
</dbReference>
<keyword evidence="2 3" id="KW-0539">Nucleus</keyword>